<organism evidence="7">
    <name type="scientific">freshwater sediment metagenome</name>
    <dbReference type="NCBI Taxonomy" id="556182"/>
    <lineage>
        <taxon>unclassified sequences</taxon>
        <taxon>metagenomes</taxon>
        <taxon>ecological metagenomes</taxon>
    </lineage>
</organism>
<keyword evidence="3 6" id="KW-0812">Transmembrane</keyword>
<feature type="transmembrane region" description="Helical" evidence="6">
    <location>
        <begin position="237"/>
        <end position="256"/>
    </location>
</feature>
<evidence type="ECO:0000256" key="3">
    <source>
        <dbReference type="ARBA" id="ARBA00022692"/>
    </source>
</evidence>
<dbReference type="GO" id="GO:0055085">
    <property type="term" value="P:transmembrane transport"/>
    <property type="evidence" value="ECO:0007669"/>
    <property type="project" value="TreeGrafter"/>
</dbReference>
<dbReference type="PANTHER" id="PTHR21716">
    <property type="entry name" value="TRANSMEMBRANE PROTEIN"/>
    <property type="match status" value="1"/>
</dbReference>
<proteinExistence type="inferred from homology"/>
<feature type="transmembrane region" description="Helical" evidence="6">
    <location>
        <begin position="302"/>
        <end position="328"/>
    </location>
</feature>
<feature type="transmembrane region" description="Helical" evidence="6">
    <location>
        <begin position="195"/>
        <end position="217"/>
    </location>
</feature>
<gene>
    <name evidence="7" type="ORF">AMST5_03203</name>
</gene>
<dbReference type="EMBL" id="OY288114">
    <property type="protein sequence ID" value="CAJ0880970.1"/>
    <property type="molecule type" value="Genomic_DNA"/>
</dbReference>
<feature type="transmembrane region" description="Helical" evidence="6">
    <location>
        <begin position="147"/>
        <end position="174"/>
    </location>
</feature>
<feature type="transmembrane region" description="Helical" evidence="6">
    <location>
        <begin position="34"/>
        <end position="52"/>
    </location>
</feature>
<keyword evidence="4 6" id="KW-1133">Transmembrane helix</keyword>
<dbReference type="AlphaFoldDB" id="A0AA48RF69"/>
<dbReference type="Pfam" id="PF01594">
    <property type="entry name" value="AI-2E_transport"/>
    <property type="match status" value="1"/>
</dbReference>
<reference evidence="7" key="1">
    <citation type="submission" date="2023-07" db="EMBL/GenBank/DDBJ databases">
        <authorList>
            <person name="Pelsma A.J. K."/>
        </authorList>
    </citation>
    <scope>NUCLEOTIDE SEQUENCE</scope>
</reference>
<evidence type="ECO:0008006" key="8">
    <source>
        <dbReference type="Google" id="ProtNLM"/>
    </source>
</evidence>
<evidence type="ECO:0000256" key="4">
    <source>
        <dbReference type="ARBA" id="ARBA00022989"/>
    </source>
</evidence>
<evidence type="ECO:0000256" key="6">
    <source>
        <dbReference type="SAM" id="Phobius"/>
    </source>
</evidence>
<feature type="transmembrane region" description="Helical" evidence="6">
    <location>
        <begin position="263"/>
        <end position="282"/>
    </location>
</feature>
<evidence type="ECO:0000313" key="7">
    <source>
        <dbReference type="EMBL" id="CAJ0880970.1"/>
    </source>
</evidence>
<dbReference type="GO" id="GO:0016020">
    <property type="term" value="C:membrane"/>
    <property type="evidence" value="ECO:0007669"/>
    <property type="project" value="UniProtKB-SubCell"/>
</dbReference>
<protein>
    <recommendedName>
        <fullName evidence="8">Permease</fullName>
    </recommendedName>
</protein>
<sequence>MTESTAMGGGRIVESAAVIITVLLVLGACKFGQAVLEPAIFAVFIIEIAWPLQKSLKSRIGKAAALAVTVCVTGGVILALLSLSIWGGRQIVNWITEHIERIQDILLASTSWLEEHDIFVLAMLSDRFDSTEVIRLLQVVAVRVNTILAFALIVLIYVVLGLGEMEILTARVAALKNQDASRHLLSAGARIGVKFRVYMLVRTIASAATGFAVWGFARLMGLEMAGACGVLAFALNYLPYIGSFAITVFLTVFSYVQSGSPETALVTLVGVSFIQFVIGSYLEPQFSGNALSISPPLVLFAIVLWTYLWGGLGAFLGVPLMIAALTLFEEFPSTRWIADILSGGRAGRDAASPSA</sequence>
<evidence type="ECO:0000256" key="2">
    <source>
        <dbReference type="ARBA" id="ARBA00009773"/>
    </source>
</evidence>
<dbReference type="InterPro" id="IPR002549">
    <property type="entry name" value="AI-2E-like"/>
</dbReference>
<evidence type="ECO:0000256" key="1">
    <source>
        <dbReference type="ARBA" id="ARBA00004141"/>
    </source>
</evidence>
<name>A0AA48RF69_9ZZZZ</name>
<dbReference type="PANTHER" id="PTHR21716:SF64">
    <property type="entry name" value="AI-2 TRANSPORT PROTEIN TQSA"/>
    <property type="match status" value="1"/>
</dbReference>
<keyword evidence="5 6" id="KW-0472">Membrane</keyword>
<comment type="subcellular location">
    <subcellularLocation>
        <location evidence="1">Membrane</location>
        <topology evidence="1">Multi-pass membrane protein</topology>
    </subcellularLocation>
</comment>
<feature type="transmembrane region" description="Helical" evidence="6">
    <location>
        <begin position="64"/>
        <end position="86"/>
    </location>
</feature>
<comment type="similarity">
    <text evidence="2">Belongs to the autoinducer-2 exporter (AI-2E) (TC 2.A.86) family.</text>
</comment>
<evidence type="ECO:0000256" key="5">
    <source>
        <dbReference type="ARBA" id="ARBA00023136"/>
    </source>
</evidence>
<accession>A0AA48RF69</accession>
<feature type="transmembrane region" description="Helical" evidence="6">
    <location>
        <begin position="12"/>
        <end position="28"/>
    </location>
</feature>